<sequence>MFSVIYYGCVAYIQLFAREIAPVIAGTAAVRGALQRLCFSLRAPTPYMVLFEDTVIVITSGGSGDVGVSLVLVASEAREVIDARTMSLVQAPRRSPAPCNRPGCANVQSGLCLLLYSLRTTGSRLKLSTANGGPTSAEVCTKCDILTFAMRRRVQSSPAPKSTSTAQTTFITMYEHAHIISS</sequence>
<organism evidence="1 2">
    <name type="scientific">Eumeta variegata</name>
    <name type="common">Bagworm moth</name>
    <name type="synonym">Eumeta japonica</name>
    <dbReference type="NCBI Taxonomy" id="151549"/>
    <lineage>
        <taxon>Eukaryota</taxon>
        <taxon>Metazoa</taxon>
        <taxon>Ecdysozoa</taxon>
        <taxon>Arthropoda</taxon>
        <taxon>Hexapoda</taxon>
        <taxon>Insecta</taxon>
        <taxon>Pterygota</taxon>
        <taxon>Neoptera</taxon>
        <taxon>Endopterygota</taxon>
        <taxon>Lepidoptera</taxon>
        <taxon>Glossata</taxon>
        <taxon>Ditrysia</taxon>
        <taxon>Tineoidea</taxon>
        <taxon>Psychidae</taxon>
        <taxon>Oiketicinae</taxon>
        <taxon>Eumeta</taxon>
    </lineage>
</organism>
<dbReference type="Proteomes" id="UP000299102">
    <property type="component" value="Unassembled WGS sequence"/>
</dbReference>
<keyword evidence="2" id="KW-1185">Reference proteome</keyword>
<proteinExistence type="predicted"/>
<evidence type="ECO:0000313" key="2">
    <source>
        <dbReference type="Proteomes" id="UP000299102"/>
    </source>
</evidence>
<dbReference type="EMBL" id="BGZK01000773">
    <property type="protein sequence ID" value="GBP59869.1"/>
    <property type="molecule type" value="Genomic_DNA"/>
</dbReference>
<evidence type="ECO:0000313" key="1">
    <source>
        <dbReference type="EMBL" id="GBP59869.1"/>
    </source>
</evidence>
<accession>A0A4C1XBX0</accession>
<protein>
    <submittedName>
        <fullName evidence="1">Uncharacterized protein</fullName>
    </submittedName>
</protein>
<gene>
    <name evidence="1" type="ORF">EVAR_44545_1</name>
</gene>
<dbReference type="AlphaFoldDB" id="A0A4C1XBX0"/>
<name>A0A4C1XBX0_EUMVA</name>
<comment type="caution">
    <text evidence="1">The sequence shown here is derived from an EMBL/GenBank/DDBJ whole genome shotgun (WGS) entry which is preliminary data.</text>
</comment>
<reference evidence="1 2" key="1">
    <citation type="journal article" date="2019" name="Commun. Biol.">
        <title>The bagworm genome reveals a unique fibroin gene that provides high tensile strength.</title>
        <authorList>
            <person name="Kono N."/>
            <person name="Nakamura H."/>
            <person name="Ohtoshi R."/>
            <person name="Tomita M."/>
            <person name="Numata K."/>
            <person name="Arakawa K."/>
        </authorList>
    </citation>
    <scope>NUCLEOTIDE SEQUENCE [LARGE SCALE GENOMIC DNA]</scope>
</reference>